<evidence type="ECO:0000256" key="1">
    <source>
        <dbReference type="ARBA" id="ARBA00000548"/>
    </source>
</evidence>
<dbReference type="GO" id="GO:0005975">
    <property type="term" value="P:carbohydrate metabolic process"/>
    <property type="evidence" value="ECO:0007669"/>
    <property type="project" value="UniProtKB-ARBA"/>
</dbReference>
<comment type="catalytic activity">
    <reaction evidence="1">
        <text>Endohydrolysis of (1-&gt;4)-alpha-D-glucosidic linkages in polysaccharides containing three or more (1-&gt;4)-alpha-linked D-glucose units.</text>
        <dbReference type="EC" id="3.2.1.1"/>
    </reaction>
</comment>
<dbReference type="InterPro" id="IPR006311">
    <property type="entry name" value="TAT_signal"/>
</dbReference>
<dbReference type="InterPro" id="IPR000601">
    <property type="entry name" value="PKD_dom"/>
</dbReference>
<dbReference type="SUPFAM" id="SSF53474">
    <property type="entry name" value="alpha/beta-Hydrolases"/>
    <property type="match status" value="1"/>
</dbReference>
<dbReference type="Pfam" id="PF16640">
    <property type="entry name" value="Big_3_5"/>
    <property type="match status" value="7"/>
</dbReference>
<dbReference type="SMART" id="SM00089">
    <property type="entry name" value="PKD"/>
    <property type="match status" value="3"/>
</dbReference>
<name>A0A411YHQ0_9ACTN</name>
<dbReference type="EMBL" id="CP036402">
    <property type="protein sequence ID" value="QBI20743.1"/>
    <property type="molecule type" value="Genomic_DNA"/>
</dbReference>
<dbReference type="InterPro" id="IPR029058">
    <property type="entry name" value="AB_hydrolase_fold"/>
</dbReference>
<feature type="domain" description="PKD" evidence="5">
    <location>
        <begin position="1693"/>
        <end position="1738"/>
    </location>
</feature>
<evidence type="ECO:0000256" key="2">
    <source>
        <dbReference type="ARBA" id="ARBA00012595"/>
    </source>
</evidence>
<dbReference type="PROSITE" id="PS50194">
    <property type="entry name" value="FILAMIN_REPEAT"/>
    <property type="match status" value="2"/>
</dbReference>
<dbReference type="InterPro" id="IPR035986">
    <property type="entry name" value="PKD_dom_sf"/>
</dbReference>
<dbReference type="PANTHER" id="PTHR30032">
    <property type="entry name" value="N-ACETYLMURAMOYL-L-ALANINE AMIDASE-RELATED"/>
    <property type="match status" value="1"/>
</dbReference>
<evidence type="ECO:0000313" key="7">
    <source>
        <dbReference type="Proteomes" id="UP000291469"/>
    </source>
</evidence>
<reference evidence="6 7" key="1">
    <citation type="submission" date="2019-01" db="EMBL/GenBank/DDBJ databases">
        <title>Egibacter rhizosphaerae EGI 80759T.</title>
        <authorList>
            <person name="Chen D.-D."/>
            <person name="Tian Y."/>
            <person name="Jiao J.-Y."/>
            <person name="Zhang X.-T."/>
            <person name="Zhang Y.-G."/>
            <person name="Zhang Y."/>
            <person name="Xiao M."/>
            <person name="Shu W.-S."/>
            <person name="Li W.-J."/>
        </authorList>
    </citation>
    <scope>NUCLEOTIDE SEQUENCE [LARGE SCALE GENOMIC DNA]</scope>
    <source>
        <strain evidence="6 7">EGI 80759</strain>
    </source>
</reference>
<dbReference type="GO" id="GO:0030246">
    <property type="term" value="F:carbohydrate binding"/>
    <property type="evidence" value="ECO:0007669"/>
    <property type="project" value="InterPro"/>
</dbReference>
<evidence type="ECO:0000256" key="3">
    <source>
        <dbReference type="SAM" id="MobiDB-lite"/>
    </source>
</evidence>
<feature type="signal peptide" evidence="4">
    <location>
        <begin position="1"/>
        <end position="31"/>
    </location>
</feature>
<dbReference type="Pfam" id="PF18911">
    <property type="entry name" value="PKD_4"/>
    <property type="match status" value="1"/>
</dbReference>
<dbReference type="EC" id="3.2.1.1" evidence="2"/>
<dbReference type="Pfam" id="PF04122">
    <property type="entry name" value="CW_binding_2"/>
    <property type="match status" value="3"/>
</dbReference>
<dbReference type="InterPro" id="IPR017868">
    <property type="entry name" value="Filamin/ABP280_repeat-like"/>
</dbReference>
<dbReference type="KEGG" id="erz:ER308_15015"/>
<dbReference type="SUPFAM" id="SSF49299">
    <property type="entry name" value="PKD domain"/>
    <property type="match status" value="2"/>
</dbReference>
<dbReference type="InterPro" id="IPR008969">
    <property type="entry name" value="CarboxyPept-like_regulatory"/>
</dbReference>
<feature type="domain" description="PKD" evidence="5">
    <location>
        <begin position="1581"/>
        <end position="1664"/>
    </location>
</feature>
<dbReference type="Gene3D" id="2.60.40.10">
    <property type="entry name" value="Immunoglobulins"/>
    <property type="match status" value="9"/>
</dbReference>
<dbReference type="PROSITE" id="PS50093">
    <property type="entry name" value="PKD"/>
    <property type="match status" value="2"/>
</dbReference>
<dbReference type="InterPro" id="IPR022409">
    <property type="entry name" value="PKD/Chitinase_dom"/>
</dbReference>
<dbReference type="OrthoDB" id="8217716at2"/>
<organism evidence="6 7">
    <name type="scientific">Egibacter rhizosphaerae</name>
    <dbReference type="NCBI Taxonomy" id="1670831"/>
    <lineage>
        <taxon>Bacteria</taxon>
        <taxon>Bacillati</taxon>
        <taxon>Actinomycetota</taxon>
        <taxon>Nitriliruptoria</taxon>
        <taxon>Egibacterales</taxon>
        <taxon>Egibacteraceae</taxon>
        <taxon>Egibacter</taxon>
    </lineage>
</organism>
<feature type="chain" id="PRO_5019310251" description="alpha-amylase" evidence="4">
    <location>
        <begin position="32"/>
        <end position="3333"/>
    </location>
</feature>
<proteinExistence type="predicted"/>
<feature type="compositionally biased region" description="Acidic residues" evidence="3">
    <location>
        <begin position="3003"/>
        <end position="3019"/>
    </location>
</feature>
<evidence type="ECO:0000313" key="6">
    <source>
        <dbReference type="EMBL" id="QBI20743.1"/>
    </source>
</evidence>
<dbReference type="CDD" id="cd00146">
    <property type="entry name" value="PKD"/>
    <property type="match status" value="2"/>
</dbReference>
<dbReference type="InterPro" id="IPR013783">
    <property type="entry name" value="Ig-like_fold"/>
</dbReference>
<dbReference type="InterPro" id="IPR051922">
    <property type="entry name" value="Bact_Sporulation_Assoc"/>
</dbReference>
<protein>
    <recommendedName>
        <fullName evidence="2">alpha-amylase</fullName>
        <ecNumber evidence="2">3.2.1.1</ecNumber>
    </recommendedName>
</protein>
<dbReference type="Proteomes" id="UP000291469">
    <property type="component" value="Chromosome"/>
</dbReference>
<dbReference type="InterPro" id="IPR032109">
    <property type="entry name" value="Big_3_5"/>
</dbReference>
<dbReference type="SUPFAM" id="SSF49464">
    <property type="entry name" value="Carboxypeptidase regulatory domain-like"/>
    <property type="match status" value="3"/>
</dbReference>
<dbReference type="RefSeq" id="WP_131155736.1">
    <property type="nucleotide sequence ID" value="NZ_CP036402.1"/>
</dbReference>
<keyword evidence="4" id="KW-0732">Signal</keyword>
<dbReference type="SUPFAM" id="SSF49452">
    <property type="entry name" value="Starch-binding domain-like"/>
    <property type="match status" value="1"/>
</dbReference>
<dbReference type="PANTHER" id="PTHR30032:SF4">
    <property type="entry name" value="AMIDASE ENHANCER"/>
    <property type="match status" value="1"/>
</dbReference>
<feature type="region of interest" description="Disordered" evidence="3">
    <location>
        <begin position="1428"/>
        <end position="1453"/>
    </location>
</feature>
<dbReference type="Gene3D" id="2.60.40.1120">
    <property type="entry name" value="Carboxypeptidase-like, regulatory domain"/>
    <property type="match status" value="2"/>
</dbReference>
<dbReference type="PROSITE" id="PS51318">
    <property type="entry name" value="TAT"/>
    <property type="match status" value="1"/>
</dbReference>
<dbReference type="Pfam" id="PF13620">
    <property type="entry name" value="CarboxypepD_reg"/>
    <property type="match status" value="2"/>
</dbReference>
<dbReference type="GO" id="GO:0004556">
    <property type="term" value="F:alpha-amylase activity"/>
    <property type="evidence" value="ECO:0007669"/>
    <property type="project" value="UniProtKB-EC"/>
</dbReference>
<evidence type="ECO:0000259" key="5">
    <source>
        <dbReference type="PROSITE" id="PS50093"/>
    </source>
</evidence>
<dbReference type="InterPro" id="IPR007253">
    <property type="entry name" value="Cell_wall-bd_2"/>
</dbReference>
<dbReference type="Pfam" id="PF00801">
    <property type="entry name" value="PKD"/>
    <property type="match status" value="1"/>
</dbReference>
<accession>A0A411YHQ0</accession>
<keyword evidence="7" id="KW-1185">Reference proteome</keyword>
<dbReference type="InterPro" id="IPR013784">
    <property type="entry name" value="Carb-bd-like_fold"/>
</dbReference>
<sequence>MAQGNTRRRLSAAAGLAAGALLTAGMSSASADEVTLSGTLVDRDGETPAHSQIRVVQEIDHGDGSDRRSDTIHDVADGTFDVEVDLEADADWTVVGEGGGPGELLRSAATTFSVAEGDLVDAPATIELQLQAPNVTLSVSGTASDAAGTVRALPVDTADPTFSRVHHDLTSFQDVELRLPDGTHLLYAKERLADEDGFVWGDATRWVTVTVEDGEATPADVEEPVDEPLLHGTVETPDGDVAGDHVSVQLHEEGLDPQLHTDLDVDRTGRFVASPPDADYVLQAMPYSDLAENAVPSAPVAVSVEGDGVDPPAPHDLALLDEAPVRGTVVDTGGAPLEGFFVELIRAGEDDPVMGVSTEDDGAFAFTPRDGDYQLQAFAPFDSPMGDSDPVTVEVDGADVEPEMPVELEIPDANVHGLVRSSDREPLADVEVEAEVYNEQTESFEPHPDGHGRTDDEGHFGLALPDGTYRLQPWVSEFEHEDVVGEDTSVEIEVDGGEVTPAPPIHLDLVPANVHGQLHAVDGADGDELSNMTVRVHDDEGSQLEQGSVDDEGYFALLVDEAAVELVATPTSGTPLAPTDPVELEVDGTDVIAPEMPLTIGVGPATVTGTVSDPFDAHLVGDAPRVLAHDADTGAEVAQTQAHPSTGDYALTLPDGEYEVRAEYIDPLWGASAGIDVTVEAGEAEPVTVDLEIAERNLVVEVLDTDGTPIDHADVTIVDDGDAYVTNRMLAPPDDGVAGFDLPEGAFAVEVDGQAEPVTIDTDGEADVDLPIVFTLAGEPGPLVDVEAAPDEGVAPLDSELTIELAHTDQPEADLDWEIEVLGTNGDAPAPTVTPSSGEVSLPADPITATVTFDEPDVATATVTATDPDGQEASAVVEISAHEQPPTATTTTLEAPSQVVTGEPFTLTAVVTDDEVEATIPEGDVTFSAAGLEDPVLGGAPVDADDGAATLEVDRVLPTGAHEITAAFSGGEGFSDSEDSTTIDVGAAETEVTVTTDDHVVDAGQEAVLDAAVSAAPPGAGTPAGEVAVVEVDDEQALVTGTLEGDGTATLAPELEPGGYDLAVEYQGSDAYAPAVSEPVAVQVRAPTETALASSPDAPVAGETVTLSVTVGADGEPVISGTVTFTADLGDGPTTLDTSGLNSQGVAEITVDELPVDTVEVTASYEGTDTFMPSEASDPVTVEPASTSVNLDADASTIEAGDDLALDADVTVDDPGAGTPAGEVTITRGDGATDVTSVELDGGTASVTVDDLPVGEHELVASYPGSDRLLGGDSDPVAVTVRAPTTTGLTLEPADEAPFGRSVTATAAVEVDASEPIEPAGSVVFEWDGDATTVAPEDGVATAEIDGLDLGQHDIEAAYAGDDLTGPSDDTASIDVVPATTQTELTVEPIEPVTGEEVELTAAIGAERTAVTEGSVTFERVDANVTDPLGEADVDSQGEASVTTSELPPGTPTVVARYEGPAEFVDSEDDRTLTVEPAATATTLSATPRTVGEGDPIDLDAVVEVDAPGGGTAEGELEIVAVPDEPVATGDLDGGALSVETTELAVGTHELVAEYAGSSAYEPSESDPVEVTVEAVDTDPPEPSLTASPTGGLAPHEVEFDITIEGSTAEAPWVLDTSDGSDPTEGQDSEQVTHTFEEAGSYPVRLTAEDDDGNAASTVVTVEVADPDSLVARGGDDRAVDAGAELTLDGSASTPGPTIADYAWEFGDGHSAEGETVTHTFDEPGTYDVVLTVETAVGVDTDEITVEALDPAPEGLVVEVLGEGQALEGAPVVVEEADGTQRNATTDDDGEAVLRGLPPGEVVVYTGTDEFLPDVAEAEVADDGRGEVTIDLEAGEPLEGEVDAERLDESEIEEHGLDPNDPENQHVWQADINLRVRGFDVGGNVVFGGAGGVFDWDLPDWTCEQDRCSRTIGGYQHVMRFGSTGSGQPGSSREPHLTYIVIPIEGRFLKEFFDVEFTVLNLAPAGFEAKDMTARLPLPEGLSLAPIAGGQSSTVEMGDIPGGEQRTANWVVRGDASGHYDLEATATGVLDPLGATVDVVARAEEPLHVWGADALQLLVEPDEAVWTRNPMGLRLGFENVADIDVYNTQITLLEETENAVYQPRQPRELRLGTIPAGEQVWAPTATLVPAVSGEIVEHESYVSEVAGSEIPDADISTVEPMRPPAETYDLRTFSRREHVVLAWDEVRGADDYELYSTEDLNTQFPDERIDGEEVRERVVAIPREEDKGASEWAVSTSIDGDRELFHPVSRAGATSTPTSPSASLVFTDGQRHLCGGSATLEAAFSDEILDLTGYEIEIAEWEEQSGDLSGRSDTVQLDTFQADDLPDAGLEVRARAQDELGTWGEWGSVTLRPDCPGEDVVVLAAGLFSRVEEGDERWRERFGRPNDTHFESVVGQLTEFGYELGHLGAGPYEEPNRTILEFSYNGANVRQTDEGPIFEPVPYSRRDTVSELQRTASEAARLLDMVDPSEWIGGAIRSTGEEYLDALIEYDRAWYEAHGEWLRFHFVGHSLGGRQVLNIASAAASRADDCEGETTPDGYPCERFEDLVGSVITVNGAVYPATTVQEIDVVSCLTSFNQWWVDRAFDELDRQTVQVRANAERVADPLAKVEKPVVERDLGRIGDSATRVNTLGTPQDSCMPPDVTVADHVHPHVEGSTHTVSGHGLDAHHVLLDGGTPERPTDWMPVRSLIRDRLGPAGGTAPVELDTAPRQGLLRPQALTGGPAEIAGTLTDPGGAPLDGGEVVVLDDADGVDLAPVESDGSFVVEGLAPGQYRVFSNPLVPGQTGGWLGGPELASAERFELEAGETLDLGEIAGEPTHELHVSVEDPDGQAPTGLQVSLRDTATDTAAGRAGVDADGDLTFNGVVAGTYEVTTSAPGWAESSTTVEVPATNSVDLVVEPAPFTAVRVVDGEGDPLPFVDAELRDDQDVVARTVTGVDGVAVFPDVEEETYVAVLSDEEGLYEGVTSSSVEVEGRHGLTRDAIVEVEAEEPESSPGPSPPPGPDDDPEPEEDPEGEPETDLGQLTVSRLSGDDRYETAATIARDAYEGSTDTVYVATGEEFADALTGGPAAHADRAPVLLTRPDRLPEATVDAIDDLAPDRIAVLGGEQAVSGDVTDELEAEAEVERVAGADRFETAAEIATTTFEETAEHAYIATGREFADALAGGVPAAVEGAPVLLVEPDALPEATVEALESLEVETVTVLGGPSAVDPDVIEEVELVVPGEVDRRAGDDRFETAVEIADALDESTEAFVTTGRVFADALAGVPAAAAIGAPVLLVEPDGAPPAAVRDAVAGWPLDAVTVLGGKAAVASETVDALEEIVERRRLDASPVR</sequence>
<gene>
    <name evidence="6" type="ORF">ER308_15015</name>
</gene>
<evidence type="ECO:0000256" key="4">
    <source>
        <dbReference type="SAM" id="SignalP"/>
    </source>
</evidence>
<feature type="region of interest" description="Disordered" evidence="3">
    <location>
        <begin position="2987"/>
        <end position="3022"/>
    </location>
</feature>